<protein>
    <submittedName>
        <fullName evidence="2">Uncharacterized protein</fullName>
    </submittedName>
</protein>
<evidence type="ECO:0000256" key="1">
    <source>
        <dbReference type="SAM" id="SignalP"/>
    </source>
</evidence>
<reference evidence="2 3" key="1">
    <citation type="journal article" date="2024" name="G3 (Bethesda)">
        <title>Genome assembly of Hibiscus sabdariffa L. provides insights into metabolisms of medicinal natural products.</title>
        <authorList>
            <person name="Kim T."/>
        </authorList>
    </citation>
    <scope>NUCLEOTIDE SEQUENCE [LARGE SCALE GENOMIC DNA]</scope>
    <source>
        <strain evidence="2">TK-2024</strain>
        <tissue evidence="2">Old leaves</tissue>
    </source>
</reference>
<dbReference type="Proteomes" id="UP001472677">
    <property type="component" value="Unassembled WGS sequence"/>
</dbReference>
<dbReference type="EMBL" id="JBBPBM010000019">
    <property type="protein sequence ID" value="KAK8554127.1"/>
    <property type="molecule type" value="Genomic_DNA"/>
</dbReference>
<evidence type="ECO:0000313" key="2">
    <source>
        <dbReference type="EMBL" id="KAK8554127.1"/>
    </source>
</evidence>
<feature type="signal peptide" evidence="1">
    <location>
        <begin position="1"/>
        <end position="25"/>
    </location>
</feature>
<proteinExistence type="predicted"/>
<keyword evidence="1" id="KW-0732">Signal</keyword>
<sequence length="72" mass="8006">MFKVKRCAMGKSLVVVIAMLELAAANVPNPSQEAWEVAFRLISTVTHVNVLGHAARGGKRVVQFEFRSVYFE</sequence>
<name>A0ABR2E7X1_9ROSI</name>
<organism evidence="2 3">
    <name type="scientific">Hibiscus sabdariffa</name>
    <name type="common">roselle</name>
    <dbReference type="NCBI Taxonomy" id="183260"/>
    <lineage>
        <taxon>Eukaryota</taxon>
        <taxon>Viridiplantae</taxon>
        <taxon>Streptophyta</taxon>
        <taxon>Embryophyta</taxon>
        <taxon>Tracheophyta</taxon>
        <taxon>Spermatophyta</taxon>
        <taxon>Magnoliopsida</taxon>
        <taxon>eudicotyledons</taxon>
        <taxon>Gunneridae</taxon>
        <taxon>Pentapetalae</taxon>
        <taxon>rosids</taxon>
        <taxon>malvids</taxon>
        <taxon>Malvales</taxon>
        <taxon>Malvaceae</taxon>
        <taxon>Malvoideae</taxon>
        <taxon>Hibiscus</taxon>
    </lineage>
</organism>
<keyword evidence="3" id="KW-1185">Reference proteome</keyword>
<gene>
    <name evidence="2" type="ORF">V6N12_031100</name>
</gene>
<comment type="caution">
    <text evidence="2">The sequence shown here is derived from an EMBL/GenBank/DDBJ whole genome shotgun (WGS) entry which is preliminary data.</text>
</comment>
<accession>A0ABR2E7X1</accession>
<feature type="chain" id="PRO_5045515931" evidence="1">
    <location>
        <begin position="26"/>
        <end position="72"/>
    </location>
</feature>
<evidence type="ECO:0000313" key="3">
    <source>
        <dbReference type="Proteomes" id="UP001472677"/>
    </source>
</evidence>